<organism evidence="1 2">
    <name type="scientific">Litomosoides sigmodontis</name>
    <name type="common">Filarial nematode worm</name>
    <dbReference type="NCBI Taxonomy" id="42156"/>
    <lineage>
        <taxon>Eukaryota</taxon>
        <taxon>Metazoa</taxon>
        <taxon>Ecdysozoa</taxon>
        <taxon>Nematoda</taxon>
        <taxon>Chromadorea</taxon>
        <taxon>Rhabditida</taxon>
        <taxon>Spirurina</taxon>
        <taxon>Spiruromorpha</taxon>
        <taxon>Filarioidea</taxon>
        <taxon>Onchocercidae</taxon>
        <taxon>Litomosoides</taxon>
    </lineage>
</organism>
<dbReference type="OrthoDB" id="438179at2759"/>
<dbReference type="GO" id="GO:0005737">
    <property type="term" value="C:cytoplasm"/>
    <property type="evidence" value="ECO:0007669"/>
    <property type="project" value="TreeGrafter"/>
</dbReference>
<sequence>MSTSINFEKITSEFLLLVRKCIRHYYKPDINEGYQKYDKRELQLMDEFFKIKSKVNTLLCDNTIDMKKITAERLCQIIDLGKAYINEMEEERKIPNCLLLRNIASYIISLLKVFGTAPNDIDDIFSVDFSETATTSDSALPSTSAYELIMPYVSALTVFRETISELAQQRNVNDIIKECDRIRDKVLPELGILLNEGNPKKPVLALKKWNTSEAFTDKVRGSKLKNARRNQIDQKNISMLGNATKKARN</sequence>
<dbReference type="Proteomes" id="UP000277928">
    <property type="component" value="Unassembled WGS sequence"/>
</dbReference>
<protein>
    <submittedName>
        <fullName evidence="1">Uncharacterized protein</fullName>
    </submittedName>
</protein>
<dbReference type="AlphaFoldDB" id="A0A3P6TJ06"/>
<evidence type="ECO:0000313" key="1">
    <source>
        <dbReference type="EMBL" id="VDK88006.1"/>
    </source>
</evidence>
<dbReference type="GO" id="GO:0004817">
    <property type="term" value="F:cysteine-tRNA ligase activity"/>
    <property type="evidence" value="ECO:0007669"/>
    <property type="project" value="TreeGrafter"/>
</dbReference>
<reference evidence="1 2" key="1">
    <citation type="submission" date="2018-08" db="EMBL/GenBank/DDBJ databases">
        <authorList>
            <person name="Laetsch R D."/>
            <person name="Stevens L."/>
            <person name="Kumar S."/>
            <person name="Blaxter L. M."/>
        </authorList>
    </citation>
    <scope>NUCLEOTIDE SEQUENCE [LARGE SCALE GENOMIC DNA]</scope>
</reference>
<dbReference type="GO" id="GO:0006423">
    <property type="term" value="P:cysteinyl-tRNA aminoacylation"/>
    <property type="evidence" value="ECO:0007669"/>
    <property type="project" value="TreeGrafter"/>
</dbReference>
<dbReference type="EMBL" id="UYRX01001068">
    <property type="protein sequence ID" value="VDK88006.1"/>
    <property type="molecule type" value="Genomic_DNA"/>
</dbReference>
<name>A0A3P6TJ06_LITSI</name>
<gene>
    <name evidence="1" type="ORF">NLS_LOCUS8447</name>
</gene>
<dbReference type="OMA" id="GYQKYDK"/>
<evidence type="ECO:0000313" key="2">
    <source>
        <dbReference type="Proteomes" id="UP000277928"/>
    </source>
</evidence>
<dbReference type="PANTHER" id="PTHR10890">
    <property type="entry name" value="CYSTEINYL-TRNA SYNTHETASE"/>
    <property type="match status" value="1"/>
</dbReference>
<accession>A0A3P6TJ06</accession>
<dbReference type="GO" id="GO:0005524">
    <property type="term" value="F:ATP binding"/>
    <property type="evidence" value="ECO:0007669"/>
    <property type="project" value="TreeGrafter"/>
</dbReference>
<keyword evidence="2" id="KW-1185">Reference proteome</keyword>
<proteinExistence type="predicted"/>
<dbReference type="STRING" id="42156.A0A3P6TJ06"/>
<dbReference type="InterPro" id="IPR024909">
    <property type="entry name" value="Cys-tRNA/MSH_ligase"/>
</dbReference>
<dbReference type="PANTHER" id="PTHR10890:SF3">
    <property type="entry name" value="CYSTEINE--TRNA LIGASE, CYTOPLASMIC"/>
    <property type="match status" value="1"/>
</dbReference>